<sequence>MQNVSNFWKSTRQDKNCAIATMTTRLRNLERQTNVKEQRADWTSLNRAAELSESPSTACNCIKSQVLLIQQDVMFSKV</sequence>
<evidence type="ECO:0000313" key="3">
    <source>
        <dbReference type="Proteomes" id="UP001303046"/>
    </source>
</evidence>
<proteinExistence type="predicted"/>
<organism evidence="2 3">
    <name type="scientific">Necator americanus</name>
    <name type="common">Human hookworm</name>
    <dbReference type="NCBI Taxonomy" id="51031"/>
    <lineage>
        <taxon>Eukaryota</taxon>
        <taxon>Metazoa</taxon>
        <taxon>Ecdysozoa</taxon>
        <taxon>Nematoda</taxon>
        <taxon>Chromadorea</taxon>
        <taxon>Rhabditida</taxon>
        <taxon>Rhabditina</taxon>
        <taxon>Rhabditomorpha</taxon>
        <taxon>Strongyloidea</taxon>
        <taxon>Ancylostomatidae</taxon>
        <taxon>Bunostominae</taxon>
        <taxon>Necator</taxon>
    </lineage>
</organism>
<evidence type="ECO:0000256" key="1">
    <source>
        <dbReference type="SAM" id="Coils"/>
    </source>
</evidence>
<gene>
    <name evidence="2" type="primary">Necator_chrII.g6807</name>
    <name evidence="2" type="ORF">RB195_019014</name>
</gene>
<feature type="coiled-coil region" evidence="1">
    <location>
        <begin position="12"/>
        <end position="39"/>
    </location>
</feature>
<evidence type="ECO:0000313" key="2">
    <source>
        <dbReference type="EMBL" id="KAK6736080.1"/>
    </source>
</evidence>
<keyword evidence="1" id="KW-0175">Coiled coil</keyword>
<accession>A0ABR1CF34</accession>
<keyword evidence="3" id="KW-1185">Reference proteome</keyword>
<name>A0ABR1CF34_NECAM</name>
<reference evidence="2 3" key="1">
    <citation type="submission" date="2023-08" db="EMBL/GenBank/DDBJ databases">
        <title>A Necator americanus chromosomal reference genome.</title>
        <authorList>
            <person name="Ilik V."/>
            <person name="Petrzelkova K.J."/>
            <person name="Pardy F."/>
            <person name="Fuh T."/>
            <person name="Niatou-Singa F.S."/>
            <person name="Gouil Q."/>
            <person name="Baker L."/>
            <person name="Ritchie M.E."/>
            <person name="Jex A.R."/>
            <person name="Gazzola D."/>
            <person name="Li H."/>
            <person name="Toshio Fujiwara R."/>
            <person name="Zhan B."/>
            <person name="Aroian R.V."/>
            <person name="Pafco B."/>
            <person name="Schwarz E.M."/>
        </authorList>
    </citation>
    <scope>NUCLEOTIDE SEQUENCE [LARGE SCALE GENOMIC DNA]</scope>
    <source>
        <strain evidence="2 3">Aroian</strain>
        <tissue evidence="2">Whole animal</tissue>
    </source>
</reference>
<dbReference type="EMBL" id="JAVFWL010000002">
    <property type="protein sequence ID" value="KAK6736080.1"/>
    <property type="molecule type" value="Genomic_DNA"/>
</dbReference>
<protein>
    <submittedName>
        <fullName evidence="2">Uncharacterized protein</fullName>
    </submittedName>
</protein>
<comment type="caution">
    <text evidence="2">The sequence shown here is derived from an EMBL/GenBank/DDBJ whole genome shotgun (WGS) entry which is preliminary data.</text>
</comment>
<dbReference type="Proteomes" id="UP001303046">
    <property type="component" value="Unassembled WGS sequence"/>
</dbReference>